<sequence length="320" mass="34852">MLRYLLRRVLLLGVTVLISSLIIFLICRLLPGDVARVLLGREAGEAALAALRAELGLDRPLPIQYLDWLRGFVTGDWGISYSTRQPIRPLVLERLGNSLLLAGATLALALPLGIGLGVWAGWRAGKPDDTVINVSLLSVTGLPEFVTGLLLIDLFAFRLRWLPANSSIRPDATLLEIAPQLALPAITATLVLLAYIARLTRTGVITELSQEYVRTATLKGLSPLAILRRHVLRNALSPAITVIAISLGWLISGLIVVENVYNYPGIGRLLTFAIDRRDLLLLQAVAMMTVIIFALANLAADLIYALLDPRIRLGDDREPA</sequence>
<feature type="domain" description="ABC transmembrane type-1" evidence="8">
    <location>
        <begin position="95"/>
        <end position="304"/>
    </location>
</feature>
<feature type="transmembrane region" description="Helical" evidence="7">
    <location>
        <begin position="134"/>
        <end position="157"/>
    </location>
</feature>
<dbReference type="PROSITE" id="PS50928">
    <property type="entry name" value="ABC_TM1"/>
    <property type="match status" value="1"/>
</dbReference>
<dbReference type="STRING" id="1707952.A6A03_00240"/>
<reference evidence="9 10" key="1">
    <citation type="submission" date="2016-04" db="EMBL/GenBank/DDBJ databases">
        <title>Chloroflexus islandicus sp. nov., a thermophilic filamentous anoxygenic phototrophic bacterium from geyser Strokkur (Iceland).</title>
        <authorList>
            <person name="Gaisin V.A."/>
            <person name="Kalashnikov A.M."/>
            <person name="Sukhacheva M.V."/>
            <person name="Grouzdev D.S."/>
            <person name="Ivanov T.M."/>
            <person name="Kuznetsov B."/>
            <person name="Gorlenko V.M."/>
        </authorList>
    </citation>
    <scope>NUCLEOTIDE SEQUENCE [LARGE SCALE GENOMIC DNA]</scope>
    <source>
        <strain evidence="10">isl-2</strain>
    </source>
</reference>
<accession>A0A178MF77</accession>
<dbReference type="EMBL" id="LWQS01000038">
    <property type="protein sequence ID" value="OAN47410.1"/>
    <property type="molecule type" value="Genomic_DNA"/>
</dbReference>
<dbReference type="PANTHER" id="PTHR43163:SF6">
    <property type="entry name" value="DIPEPTIDE TRANSPORT SYSTEM PERMEASE PROTEIN DPPB-RELATED"/>
    <property type="match status" value="1"/>
</dbReference>
<keyword evidence="10" id="KW-1185">Reference proteome</keyword>
<feature type="transmembrane region" description="Helical" evidence="7">
    <location>
        <begin position="236"/>
        <end position="261"/>
    </location>
</feature>
<feature type="transmembrane region" description="Helical" evidence="7">
    <location>
        <begin position="99"/>
        <end position="122"/>
    </location>
</feature>
<evidence type="ECO:0000256" key="5">
    <source>
        <dbReference type="ARBA" id="ARBA00022989"/>
    </source>
</evidence>
<comment type="similarity">
    <text evidence="7">Belongs to the binding-protein-dependent transport system permease family.</text>
</comment>
<dbReference type="PANTHER" id="PTHR43163">
    <property type="entry name" value="DIPEPTIDE TRANSPORT SYSTEM PERMEASE PROTEIN DPPB-RELATED"/>
    <property type="match status" value="1"/>
</dbReference>
<feature type="transmembrane region" description="Helical" evidence="7">
    <location>
        <begin position="177"/>
        <end position="197"/>
    </location>
</feature>
<dbReference type="Pfam" id="PF19300">
    <property type="entry name" value="BPD_transp_1_N"/>
    <property type="match status" value="1"/>
</dbReference>
<keyword evidence="5 7" id="KW-1133">Transmembrane helix</keyword>
<evidence type="ECO:0000256" key="7">
    <source>
        <dbReference type="RuleBase" id="RU363032"/>
    </source>
</evidence>
<gene>
    <name evidence="9" type="ORF">A6A03_00240</name>
</gene>
<keyword evidence="3" id="KW-1003">Cell membrane</keyword>
<dbReference type="SUPFAM" id="SSF161098">
    <property type="entry name" value="MetI-like"/>
    <property type="match status" value="1"/>
</dbReference>
<name>A0A178MF77_9CHLR</name>
<dbReference type="Pfam" id="PF00528">
    <property type="entry name" value="BPD_transp_1"/>
    <property type="match status" value="1"/>
</dbReference>
<keyword evidence="4 7" id="KW-0812">Transmembrane</keyword>
<comment type="subcellular location">
    <subcellularLocation>
        <location evidence="1 7">Cell membrane</location>
        <topology evidence="1 7">Multi-pass membrane protein</topology>
    </subcellularLocation>
</comment>
<keyword evidence="6 7" id="KW-0472">Membrane</keyword>
<evidence type="ECO:0000256" key="2">
    <source>
        <dbReference type="ARBA" id="ARBA00022448"/>
    </source>
</evidence>
<evidence type="ECO:0000313" key="9">
    <source>
        <dbReference type="EMBL" id="OAN47410.1"/>
    </source>
</evidence>
<dbReference type="OrthoDB" id="9772184at2"/>
<dbReference type="CDD" id="cd06261">
    <property type="entry name" value="TM_PBP2"/>
    <property type="match status" value="1"/>
</dbReference>
<evidence type="ECO:0000256" key="6">
    <source>
        <dbReference type="ARBA" id="ARBA00023136"/>
    </source>
</evidence>
<dbReference type="Proteomes" id="UP000078287">
    <property type="component" value="Unassembled WGS sequence"/>
</dbReference>
<dbReference type="GO" id="GO:0005886">
    <property type="term" value="C:plasma membrane"/>
    <property type="evidence" value="ECO:0007669"/>
    <property type="project" value="UniProtKB-SubCell"/>
</dbReference>
<evidence type="ECO:0000256" key="3">
    <source>
        <dbReference type="ARBA" id="ARBA00022475"/>
    </source>
</evidence>
<proteinExistence type="inferred from homology"/>
<evidence type="ECO:0000259" key="8">
    <source>
        <dbReference type="PROSITE" id="PS50928"/>
    </source>
</evidence>
<feature type="transmembrane region" description="Helical" evidence="7">
    <location>
        <begin position="281"/>
        <end position="307"/>
    </location>
</feature>
<dbReference type="InterPro" id="IPR035906">
    <property type="entry name" value="MetI-like_sf"/>
</dbReference>
<dbReference type="GO" id="GO:0055085">
    <property type="term" value="P:transmembrane transport"/>
    <property type="evidence" value="ECO:0007669"/>
    <property type="project" value="InterPro"/>
</dbReference>
<organism evidence="9 10">
    <name type="scientific">Chloroflexus islandicus</name>
    <dbReference type="NCBI Taxonomy" id="1707952"/>
    <lineage>
        <taxon>Bacteria</taxon>
        <taxon>Bacillati</taxon>
        <taxon>Chloroflexota</taxon>
        <taxon>Chloroflexia</taxon>
        <taxon>Chloroflexales</taxon>
        <taxon>Chloroflexineae</taxon>
        <taxon>Chloroflexaceae</taxon>
        <taxon>Chloroflexus</taxon>
    </lineage>
</organism>
<protein>
    <submittedName>
        <fullName evidence="9">Peptide ABC transporter permease</fullName>
    </submittedName>
</protein>
<dbReference type="InterPro" id="IPR000515">
    <property type="entry name" value="MetI-like"/>
</dbReference>
<evidence type="ECO:0000256" key="1">
    <source>
        <dbReference type="ARBA" id="ARBA00004651"/>
    </source>
</evidence>
<evidence type="ECO:0000313" key="10">
    <source>
        <dbReference type="Proteomes" id="UP000078287"/>
    </source>
</evidence>
<dbReference type="InterPro" id="IPR045621">
    <property type="entry name" value="BPD_transp_1_N"/>
</dbReference>
<keyword evidence="2 7" id="KW-0813">Transport</keyword>
<dbReference type="Gene3D" id="1.10.3720.10">
    <property type="entry name" value="MetI-like"/>
    <property type="match status" value="1"/>
</dbReference>
<dbReference type="AlphaFoldDB" id="A0A178MF77"/>
<feature type="transmembrane region" description="Helical" evidence="7">
    <location>
        <begin position="9"/>
        <end position="31"/>
    </location>
</feature>
<evidence type="ECO:0000256" key="4">
    <source>
        <dbReference type="ARBA" id="ARBA00022692"/>
    </source>
</evidence>
<comment type="caution">
    <text evidence="9">The sequence shown here is derived from an EMBL/GenBank/DDBJ whole genome shotgun (WGS) entry which is preliminary data.</text>
</comment>